<dbReference type="GO" id="GO:0046491">
    <property type="term" value="P:L-methylmalonyl-CoA metabolic process"/>
    <property type="evidence" value="ECO:0007669"/>
    <property type="project" value="TreeGrafter"/>
</dbReference>
<dbReference type="EMBL" id="CAKOGP040002036">
    <property type="protein sequence ID" value="CAJ1959969.1"/>
    <property type="molecule type" value="Genomic_DNA"/>
</dbReference>
<dbReference type="Pfam" id="PF13669">
    <property type="entry name" value="Glyoxalase_4"/>
    <property type="match status" value="1"/>
</dbReference>
<comment type="caution">
    <text evidence="2">The sequence shown here is derived from an EMBL/GenBank/DDBJ whole genome shotgun (WGS) entry which is preliminary data.</text>
</comment>
<evidence type="ECO:0000256" key="1">
    <source>
        <dbReference type="ARBA" id="ARBA00022723"/>
    </source>
</evidence>
<dbReference type="Gene3D" id="3.10.180.10">
    <property type="entry name" value="2,3-Dihydroxybiphenyl 1,2-Dioxygenase, domain 1"/>
    <property type="match status" value="1"/>
</dbReference>
<evidence type="ECO:0008006" key="4">
    <source>
        <dbReference type="Google" id="ProtNLM"/>
    </source>
</evidence>
<dbReference type="GO" id="GO:0005739">
    <property type="term" value="C:mitochondrion"/>
    <property type="evidence" value="ECO:0007669"/>
    <property type="project" value="TreeGrafter"/>
</dbReference>
<dbReference type="PANTHER" id="PTHR43048">
    <property type="entry name" value="METHYLMALONYL-COA EPIMERASE"/>
    <property type="match status" value="1"/>
</dbReference>
<dbReference type="GO" id="GO:0046872">
    <property type="term" value="F:metal ion binding"/>
    <property type="evidence" value="ECO:0007669"/>
    <property type="project" value="UniProtKB-KW"/>
</dbReference>
<proteinExistence type="predicted"/>
<dbReference type="InterPro" id="IPR029068">
    <property type="entry name" value="Glyas_Bleomycin-R_OHBP_Dase"/>
</dbReference>
<dbReference type="Proteomes" id="UP001295423">
    <property type="component" value="Unassembled WGS sequence"/>
</dbReference>
<evidence type="ECO:0000313" key="3">
    <source>
        <dbReference type="Proteomes" id="UP001295423"/>
    </source>
</evidence>
<organism evidence="2 3">
    <name type="scientific">Cylindrotheca closterium</name>
    <dbReference type="NCBI Taxonomy" id="2856"/>
    <lineage>
        <taxon>Eukaryota</taxon>
        <taxon>Sar</taxon>
        <taxon>Stramenopiles</taxon>
        <taxon>Ochrophyta</taxon>
        <taxon>Bacillariophyta</taxon>
        <taxon>Bacillariophyceae</taxon>
        <taxon>Bacillariophycidae</taxon>
        <taxon>Bacillariales</taxon>
        <taxon>Bacillariaceae</taxon>
        <taxon>Cylindrotheca</taxon>
    </lineage>
</organism>
<dbReference type="GO" id="GO:0004493">
    <property type="term" value="F:methylmalonyl-CoA epimerase activity"/>
    <property type="evidence" value="ECO:0007669"/>
    <property type="project" value="TreeGrafter"/>
</dbReference>
<protein>
    <recommendedName>
        <fullName evidence="4">VOC domain-containing protein</fullName>
    </recommendedName>
</protein>
<accession>A0AAD2G2B3</accession>
<dbReference type="InterPro" id="IPR051785">
    <property type="entry name" value="MMCE/EMCE_epimerase"/>
</dbReference>
<gene>
    <name evidence="2" type="ORF">CYCCA115_LOCUS18386</name>
</gene>
<dbReference type="PANTHER" id="PTHR43048:SF3">
    <property type="entry name" value="METHYLMALONYL-COA EPIMERASE, MITOCHONDRIAL"/>
    <property type="match status" value="1"/>
</dbReference>
<dbReference type="AlphaFoldDB" id="A0AAD2G2B3"/>
<evidence type="ECO:0000313" key="2">
    <source>
        <dbReference type="EMBL" id="CAJ1959969.1"/>
    </source>
</evidence>
<keyword evidence="1" id="KW-0479">Metal-binding</keyword>
<name>A0AAD2G2B3_9STRA</name>
<reference evidence="2" key="1">
    <citation type="submission" date="2023-08" db="EMBL/GenBank/DDBJ databases">
        <authorList>
            <person name="Audoor S."/>
            <person name="Bilcke G."/>
        </authorList>
    </citation>
    <scope>NUCLEOTIDE SEQUENCE</scope>
</reference>
<keyword evidence="3" id="KW-1185">Reference proteome</keyword>
<dbReference type="SUPFAM" id="SSF54593">
    <property type="entry name" value="Glyoxalase/Bleomycin resistance protein/Dihydroxybiphenyl dioxygenase"/>
    <property type="match status" value="1"/>
</dbReference>
<sequence>MFAASSLSKTATKALFLRSSSAAVQQSCSRPFALLVSSSSSSLRQNARFLSSSSSSSSSSTQRPFEILGIQQIAIGSANKSGLDALWKGIFGFDQPVATMRMEAENVVEDILKVGTAPFEVEVDLMVPIDENKSPKVHVPPLNHIGLWVDDLPQAVEWMKSQGVRFTPGGIRPGAAGHDITFIHPKGNDEFPISGNGVLIELVQAPPEVISAMGSKK</sequence>